<dbReference type="SUPFAM" id="SSF51197">
    <property type="entry name" value="Clavaminate synthase-like"/>
    <property type="match status" value="1"/>
</dbReference>
<gene>
    <name evidence="1" type="ORF">DXX92_05350</name>
</gene>
<dbReference type="AlphaFoldDB" id="A0A3E0UCU9"/>
<proteinExistence type="predicted"/>
<organism evidence="1 2">
    <name type="scientific">Thalassotalea euphylliae</name>
    <dbReference type="NCBI Taxonomy" id="1655234"/>
    <lineage>
        <taxon>Bacteria</taxon>
        <taxon>Pseudomonadati</taxon>
        <taxon>Pseudomonadota</taxon>
        <taxon>Gammaproteobacteria</taxon>
        <taxon>Alteromonadales</taxon>
        <taxon>Colwelliaceae</taxon>
        <taxon>Thalassotalea</taxon>
    </lineage>
</organism>
<dbReference type="RefSeq" id="WP_115999506.1">
    <property type="nucleotide sequence ID" value="NZ_QUOV01000001.1"/>
</dbReference>
<dbReference type="OrthoDB" id="2560571at2"/>
<sequence>MTASKKALCRFNEADGLLKYEHAEGIFPKNVLVSLREKLAQLSQTELATDKKDLAAVSRGEKTVEVRLNKVWFDAWKSLTPKGRELLGDFKYVIYPPQVRQMSEQSHYVPWHQDIAFGRLMPKPHEHLITCFIPIEDEPELHSTIRFAKDYQHNAIEHQASGKFGAGITNFQFDDTVTFDLNLGDALVFGALVPHQTYTPPNKIVERRSLEFRLVTQNNRVAGKDYFDIDTHQFVCLPEEE</sequence>
<dbReference type="GO" id="GO:0016706">
    <property type="term" value="F:2-oxoglutarate-dependent dioxygenase activity"/>
    <property type="evidence" value="ECO:0007669"/>
    <property type="project" value="UniProtKB-ARBA"/>
</dbReference>
<name>A0A3E0UCU9_9GAMM</name>
<dbReference type="Gene3D" id="2.60.120.620">
    <property type="entry name" value="q2cbj1_9rhob like domain"/>
    <property type="match status" value="1"/>
</dbReference>
<dbReference type="Pfam" id="PF05721">
    <property type="entry name" value="PhyH"/>
    <property type="match status" value="1"/>
</dbReference>
<reference evidence="1 2" key="1">
    <citation type="submission" date="2018-08" db="EMBL/GenBank/DDBJ databases">
        <title>Thalassotalea euphylliae genome.</title>
        <authorList>
            <person name="Summers S."/>
            <person name="Rice S.A."/>
            <person name="Freckelton M.L."/>
            <person name="Nedved B.T."/>
            <person name="Hadfield M.G."/>
        </authorList>
    </citation>
    <scope>NUCLEOTIDE SEQUENCE [LARGE SCALE GENOMIC DNA]</scope>
    <source>
        <strain evidence="1 2">H2</strain>
    </source>
</reference>
<dbReference type="Proteomes" id="UP000256999">
    <property type="component" value="Unassembled WGS sequence"/>
</dbReference>
<protein>
    <recommendedName>
        <fullName evidence="3">Phytanoyl-CoA dioxygenase</fullName>
    </recommendedName>
</protein>
<dbReference type="EMBL" id="QUOV01000001">
    <property type="protein sequence ID" value="REL34831.1"/>
    <property type="molecule type" value="Genomic_DNA"/>
</dbReference>
<evidence type="ECO:0000313" key="2">
    <source>
        <dbReference type="Proteomes" id="UP000256999"/>
    </source>
</evidence>
<dbReference type="InterPro" id="IPR008775">
    <property type="entry name" value="Phytyl_CoA_dOase-like"/>
</dbReference>
<evidence type="ECO:0000313" key="1">
    <source>
        <dbReference type="EMBL" id="REL34831.1"/>
    </source>
</evidence>
<evidence type="ECO:0008006" key="3">
    <source>
        <dbReference type="Google" id="ProtNLM"/>
    </source>
</evidence>
<comment type="caution">
    <text evidence="1">The sequence shown here is derived from an EMBL/GenBank/DDBJ whole genome shotgun (WGS) entry which is preliminary data.</text>
</comment>
<accession>A0A3E0UCU9</accession>